<reference evidence="2" key="1">
    <citation type="submission" date="2021-02" db="EMBL/GenBank/DDBJ databases">
        <authorList>
            <person name="Nowell W R."/>
        </authorList>
    </citation>
    <scope>NUCLEOTIDE SEQUENCE</scope>
    <source>
        <strain evidence="2">Ploen Becks lab</strain>
    </source>
</reference>
<gene>
    <name evidence="2" type="ORF">OXX778_LOCUS15156</name>
</gene>
<dbReference type="EMBL" id="CAJNOC010003274">
    <property type="protein sequence ID" value="CAF0975655.1"/>
    <property type="molecule type" value="Genomic_DNA"/>
</dbReference>
<dbReference type="OrthoDB" id="5597136at2759"/>
<evidence type="ECO:0000313" key="3">
    <source>
        <dbReference type="Proteomes" id="UP000663879"/>
    </source>
</evidence>
<keyword evidence="1" id="KW-0732">Signal</keyword>
<dbReference type="Proteomes" id="UP000663879">
    <property type="component" value="Unassembled WGS sequence"/>
</dbReference>
<organism evidence="2 3">
    <name type="scientific">Brachionus calyciflorus</name>
    <dbReference type="NCBI Taxonomy" id="104777"/>
    <lineage>
        <taxon>Eukaryota</taxon>
        <taxon>Metazoa</taxon>
        <taxon>Spiralia</taxon>
        <taxon>Gnathifera</taxon>
        <taxon>Rotifera</taxon>
        <taxon>Eurotatoria</taxon>
        <taxon>Monogononta</taxon>
        <taxon>Pseudotrocha</taxon>
        <taxon>Ploima</taxon>
        <taxon>Brachionidae</taxon>
        <taxon>Brachionus</taxon>
    </lineage>
</organism>
<sequence>MLWLLQLILNKILISIQNVNYIKTRNNDKKIIVNRNINKTTYFNKKPLEKRFMTKPDNTKYKNAWYKNKSKPKDYSHQKPTDRYLIKTEINCHRYKGKRHYANQCKVHIKMINQINISNSDSEEYEIEQIITLTYRQNHIIRSKALINGIELTVGLDSGATVSVLSHDIAVKNNIQILSSDCKVKTATINYQEFVVFDHEDNDVLLGLDWFCKIDCGIYPYKAMLSFPEEKNYLKKYIKELDSDDTADMFLSELNVDKVELEEENYWDMSDIKLEPASKLNPKELIHFDKLKYSASKIFANENELSACSIMEHKIRIESDNQLPLYTSPYRKSKTERDFV</sequence>
<name>A0A814EYP1_9BILA</name>
<dbReference type="SUPFAM" id="SSF50630">
    <property type="entry name" value="Acid proteases"/>
    <property type="match status" value="1"/>
</dbReference>
<dbReference type="InterPro" id="IPR021109">
    <property type="entry name" value="Peptidase_aspartic_dom_sf"/>
</dbReference>
<keyword evidence="3" id="KW-1185">Reference proteome</keyword>
<comment type="caution">
    <text evidence="2">The sequence shown here is derived from an EMBL/GenBank/DDBJ whole genome shotgun (WGS) entry which is preliminary data.</text>
</comment>
<evidence type="ECO:0000256" key="1">
    <source>
        <dbReference type="SAM" id="SignalP"/>
    </source>
</evidence>
<proteinExistence type="predicted"/>
<evidence type="ECO:0008006" key="4">
    <source>
        <dbReference type="Google" id="ProtNLM"/>
    </source>
</evidence>
<protein>
    <recommendedName>
        <fullName evidence="4">Retropepsins domain-containing protein</fullName>
    </recommendedName>
</protein>
<dbReference type="AlphaFoldDB" id="A0A814EYP1"/>
<dbReference type="CDD" id="cd00303">
    <property type="entry name" value="retropepsin_like"/>
    <property type="match status" value="1"/>
</dbReference>
<feature type="chain" id="PRO_5032333500" description="Retropepsins domain-containing protein" evidence="1">
    <location>
        <begin position="17"/>
        <end position="340"/>
    </location>
</feature>
<accession>A0A814EYP1</accession>
<feature type="signal peptide" evidence="1">
    <location>
        <begin position="1"/>
        <end position="16"/>
    </location>
</feature>
<evidence type="ECO:0000313" key="2">
    <source>
        <dbReference type="EMBL" id="CAF0975655.1"/>
    </source>
</evidence>